<evidence type="ECO:0000256" key="11">
    <source>
        <dbReference type="RuleBase" id="RU368062"/>
    </source>
</evidence>
<comment type="catalytic activity">
    <reaction evidence="11">
        <text>ATP + H2O = ADP + phosphate + H(+)</text>
        <dbReference type="Rhea" id="RHEA:13065"/>
        <dbReference type="ChEBI" id="CHEBI:15377"/>
        <dbReference type="ChEBI" id="CHEBI:15378"/>
        <dbReference type="ChEBI" id="CHEBI:30616"/>
        <dbReference type="ChEBI" id="CHEBI:43474"/>
        <dbReference type="ChEBI" id="CHEBI:456216"/>
        <dbReference type="EC" id="3.6.4.12"/>
    </reaction>
</comment>
<evidence type="ECO:0000256" key="1">
    <source>
        <dbReference type="ARBA" id="ARBA00004123"/>
    </source>
</evidence>
<dbReference type="PRINTS" id="PR01660">
    <property type="entry name" value="MCMPROTEIN4"/>
</dbReference>
<evidence type="ECO:0000256" key="9">
    <source>
        <dbReference type="ARBA" id="ARBA00023242"/>
    </source>
</evidence>
<dbReference type="Gene3D" id="1.10.10.10">
    <property type="entry name" value="Winged helix-like DNA-binding domain superfamily/Winged helix DNA-binding domain"/>
    <property type="match status" value="1"/>
</dbReference>
<evidence type="ECO:0000313" key="14">
    <source>
        <dbReference type="EMBL" id="KAL3768291.1"/>
    </source>
</evidence>
<dbReference type="InterPro" id="IPR008047">
    <property type="entry name" value="MCM_4"/>
</dbReference>
<dbReference type="Gene3D" id="2.20.28.10">
    <property type="match status" value="1"/>
</dbReference>
<feature type="compositionally biased region" description="Acidic residues" evidence="12">
    <location>
        <begin position="588"/>
        <end position="605"/>
    </location>
</feature>
<feature type="domain" description="MCM C-terminal AAA(+) ATPase" evidence="13">
    <location>
        <begin position="529"/>
        <end position="778"/>
    </location>
</feature>
<dbReference type="SUPFAM" id="SSF50249">
    <property type="entry name" value="Nucleic acid-binding proteins"/>
    <property type="match status" value="1"/>
</dbReference>
<dbReference type="InterPro" id="IPR027417">
    <property type="entry name" value="P-loop_NTPase"/>
</dbReference>
<reference evidence="14 15" key="1">
    <citation type="submission" date="2024-10" db="EMBL/GenBank/DDBJ databases">
        <title>Updated reference genomes for cyclostephanoid diatoms.</title>
        <authorList>
            <person name="Roberts W.R."/>
            <person name="Alverson A.J."/>
        </authorList>
    </citation>
    <scope>NUCLEOTIDE SEQUENCE [LARGE SCALE GENOMIC DNA]</scope>
    <source>
        <strain evidence="14 15">AJA010-31</strain>
    </source>
</reference>
<evidence type="ECO:0000256" key="6">
    <source>
        <dbReference type="ARBA" id="ARBA00022806"/>
    </source>
</evidence>
<comment type="similarity">
    <text evidence="2 10">Belongs to the MCM family.</text>
</comment>
<accession>A0ABD3N241</accession>
<proteinExistence type="inferred from homology"/>
<keyword evidence="9 11" id="KW-0539">Nucleus</keyword>
<dbReference type="Gene3D" id="2.40.50.140">
    <property type="entry name" value="Nucleic acid-binding proteins"/>
    <property type="match status" value="1"/>
</dbReference>
<feature type="compositionally biased region" description="Low complexity" evidence="12">
    <location>
        <begin position="79"/>
        <end position="93"/>
    </location>
</feature>
<feature type="compositionally biased region" description="Polar residues" evidence="12">
    <location>
        <begin position="471"/>
        <end position="485"/>
    </location>
</feature>
<evidence type="ECO:0000259" key="13">
    <source>
        <dbReference type="PROSITE" id="PS50051"/>
    </source>
</evidence>
<dbReference type="GO" id="GO:0003677">
    <property type="term" value="F:DNA binding"/>
    <property type="evidence" value="ECO:0007669"/>
    <property type="project" value="UniProtKB-KW"/>
</dbReference>
<organism evidence="14 15">
    <name type="scientific">Cyclotella atomus</name>
    <dbReference type="NCBI Taxonomy" id="382360"/>
    <lineage>
        <taxon>Eukaryota</taxon>
        <taxon>Sar</taxon>
        <taxon>Stramenopiles</taxon>
        <taxon>Ochrophyta</taxon>
        <taxon>Bacillariophyta</taxon>
        <taxon>Coscinodiscophyceae</taxon>
        <taxon>Thalassiosirophycidae</taxon>
        <taxon>Stephanodiscales</taxon>
        <taxon>Stephanodiscaceae</taxon>
        <taxon>Cyclotella</taxon>
    </lineage>
</organism>
<feature type="region of interest" description="Disordered" evidence="12">
    <location>
        <begin position="467"/>
        <end position="507"/>
    </location>
</feature>
<keyword evidence="6 11" id="KW-0347">Helicase</keyword>
<feature type="region of interest" description="Disordered" evidence="12">
    <location>
        <begin position="1"/>
        <end position="127"/>
    </location>
</feature>
<keyword evidence="3 11" id="KW-0235">DNA replication</keyword>
<keyword evidence="5 11" id="KW-0378">Hydrolase</keyword>
<evidence type="ECO:0000256" key="8">
    <source>
        <dbReference type="ARBA" id="ARBA00023125"/>
    </source>
</evidence>
<evidence type="ECO:0000256" key="4">
    <source>
        <dbReference type="ARBA" id="ARBA00022741"/>
    </source>
</evidence>
<dbReference type="PRINTS" id="PR01657">
    <property type="entry name" value="MCMFAMILY"/>
</dbReference>
<dbReference type="GO" id="GO:0005524">
    <property type="term" value="F:ATP binding"/>
    <property type="evidence" value="ECO:0007669"/>
    <property type="project" value="UniProtKB-UniRule"/>
</dbReference>
<comment type="subunit">
    <text evidence="11">Component of the MCM2-7 complex.</text>
</comment>
<evidence type="ECO:0000313" key="15">
    <source>
        <dbReference type="Proteomes" id="UP001530400"/>
    </source>
</evidence>
<dbReference type="InterPro" id="IPR033762">
    <property type="entry name" value="MCM_OB"/>
</dbReference>
<dbReference type="AlphaFoldDB" id="A0ABD3N241"/>
<comment type="caution">
    <text evidence="14">The sequence shown here is derived from an EMBL/GenBank/DDBJ whole genome shotgun (WGS) entry which is preliminary data.</text>
</comment>
<evidence type="ECO:0000256" key="5">
    <source>
        <dbReference type="ARBA" id="ARBA00022801"/>
    </source>
</evidence>
<evidence type="ECO:0000256" key="3">
    <source>
        <dbReference type="ARBA" id="ARBA00022705"/>
    </source>
</evidence>
<dbReference type="SUPFAM" id="SSF52540">
    <property type="entry name" value="P-loop containing nucleoside triphosphate hydrolases"/>
    <property type="match status" value="1"/>
</dbReference>
<gene>
    <name evidence="14" type="ORF">ACHAWO_012401</name>
</gene>
<dbReference type="PANTHER" id="PTHR11630">
    <property type="entry name" value="DNA REPLICATION LICENSING FACTOR MCM FAMILY MEMBER"/>
    <property type="match status" value="1"/>
</dbReference>
<dbReference type="PANTHER" id="PTHR11630:SF66">
    <property type="entry name" value="DNA REPLICATION LICENSING FACTOR MCM4"/>
    <property type="match status" value="1"/>
</dbReference>
<dbReference type="InterPro" id="IPR036388">
    <property type="entry name" value="WH-like_DNA-bd_sf"/>
</dbReference>
<dbReference type="PROSITE" id="PS50051">
    <property type="entry name" value="MCM_2"/>
    <property type="match status" value="1"/>
</dbReference>
<dbReference type="Proteomes" id="UP001530400">
    <property type="component" value="Unassembled WGS sequence"/>
</dbReference>
<dbReference type="InterPro" id="IPR018525">
    <property type="entry name" value="MCM_CS"/>
</dbReference>
<dbReference type="EMBL" id="JALLPJ020001350">
    <property type="protein sequence ID" value="KAL3768291.1"/>
    <property type="molecule type" value="Genomic_DNA"/>
</dbReference>
<keyword evidence="8 10" id="KW-0238">DNA-binding</keyword>
<dbReference type="InterPro" id="IPR001208">
    <property type="entry name" value="MCM_dom"/>
</dbReference>
<feature type="region of interest" description="Disordered" evidence="12">
    <location>
        <begin position="581"/>
        <end position="608"/>
    </location>
</feature>
<keyword evidence="7 10" id="KW-0067">ATP-binding</keyword>
<dbReference type="GO" id="GO:0003678">
    <property type="term" value="F:DNA helicase activity"/>
    <property type="evidence" value="ECO:0007669"/>
    <property type="project" value="UniProtKB-UniRule"/>
</dbReference>
<dbReference type="EC" id="3.6.4.12" evidence="11"/>
<evidence type="ECO:0000256" key="2">
    <source>
        <dbReference type="ARBA" id="ARBA00008010"/>
    </source>
</evidence>
<comment type="subcellular location">
    <subcellularLocation>
        <location evidence="1">Nucleus</location>
    </subcellularLocation>
</comment>
<evidence type="ECO:0000256" key="12">
    <source>
        <dbReference type="SAM" id="MobiDB-lite"/>
    </source>
</evidence>
<dbReference type="SMART" id="SM00350">
    <property type="entry name" value="MCM"/>
    <property type="match status" value="1"/>
</dbReference>
<dbReference type="PROSITE" id="PS00847">
    <property type="entry name" value="MCM_1"/>
    <property type="match status" value="1"/>
</dbReference>
<comment type="function">
    <text evidence="11">Acts as component of the MCM2-7 complex (MCM complex) which is the replicative helicase essential for 'once per cell cycle' DNA replication initiation and elongation in eukaryotic cells. The active ATPase sites in the MCM2-7 ring are formed through the interaction surfaces of two neighboring subunits such that a critical structure of a conserved arginine finger motif is provided in trans relative to the ATP-binding site of the Walker A box of the adjacent subunit. The six ATPase active sites, however, are likely to contribute differentially to the complex helicase activity.</text>
</comment>
<name>A0ABD3N241_9STRA</name>
<dbReference type="Pfam" id="PF17855">
    <property type="entry name" value="MCM_lid"/>
    <property type="match status" value="1"/>
</dbReference>
<dbReference type="InterPro" id="IPR012340">
    <property type="entry name" value="NA-bd_OB-fold"/>
</dbReference>
<evidence type="ECO:0000256" key="7">
    <source>
        <dbReference type="ARBA" id="ARBA00022840"/>
    </source>
</evidence>
<dbReference type="Pfam" id="PF17207">
    <property type="entry name" value="MCM_OB"/>
    <property type="match status" value="1"/>
</dbReference>
<sequence length="987" mass="109475">MSDDEPMHQEEEEVPPTQFSQQEPQTPLQRSSYLNPPRRSSPGSAIPETPGLRPGDNVDLPSDDEEEIMASVRRPPPRGGSVAGSSSVISGLSRRMDGDLEENANAAGNDPAAHENEEEEEDEEGEGATLIRGTDVHVQSAAEAFRDFLRNFVSVAESERLIAKDDEDDASMEEEREKKPPMYLSKLEEILLKGRTLNHSDSLTSNIGNIGVASLDLDALHLYFHSPACQRLYGWLVDYPAEIVPLMDILVGRELESLREDLKLKTEERMANAELNGDQEEVENATAILELLPSILPRVQVRPYHLRNLSHMRSLDPQSIDTLLSIRGMVVRTSPIIPDLKVAFFQCTICGSTEQITIDRGRITEPTNCPTCHVKHGYSMVHNRCYFSDKQMVRVQETPDEVPAGETPASIVIFAYDDLVDAVRPGDRVEVTGVFRAQARRVNPKITKVKSVYKTYVDAIHFRKVAGKSNGDANNDAPSSSNFAKTTEEGAEKQAPGGRGIRGDEVTHGTQFSPERIAELEALSQMPDVYDRLVNALAPSIWEMDDVKKGVLCMLFGGNSKKVKKGTAERRKNRQRACEEWLQRREDGMDEDEPELEDDEDEEEDANTKLKKRGDINILLVGDPGTSKSQLLGYVHKLSPRGVYTSGKGSSAVGLTASVVRDPETRELVLESGALVLSDLGICCIDEFDKMSETTRAILHEAMEQQTVSIAKAGIIATLNSRTSILASANPVESRYNPSLSVVENIQLPPTLLSRFDLIYLILDAPNMDSDRQLAQHLVGLYYETPNVVEPPMDHSLLRDYISYARENIHPELSDLASRELISAYIDMRRGGSAGNTGGGRGRTISATPRQLESLIRLSESLARMRYSRLVTRSDVREAVRLMKVATQAAATDPRTGRIDMDMITTGRSTAERELEENLGATLKELLVERRGSRLSLAEIRRQLSEINNATIQPEDLVEILRVMEADGLLQFNERQQTVFVRAGVVG</sequence>
<dbReference type="InterPro" id="IPR041562">
    <property type="entry name" value="MCM_lid"/>
</dbReference>
<evidence type="ECO:0000256" key="10">
    <source>
        <dbReference type="RuleBase" id="RU004070"/>
    </source>
</evidence>
<dbReference type="Pfam" id="PF00493">
    <property type="entry name" value="MCM"/>
    <property type="match status" value="2"/>
</dbReference>
<feature type="compositionally biased region" description="Polar residues" evidence="12">
    <location>
        <begin position="17"/>
        <end position="34"/>
    </location>
</feature>
<dbReference type="InterPro" id="IPR031327">
    <property type="entry name" value="MCM"/>
</dbReference>
<dbReference type="GO" id="GO:0016787">
    <property type="term" value="F:hydrolase activity"/>
    <property type="evidence" value="ECO:0007669"/>
    <property type="project" value="UniProtKB-KW"/>
</dbReference>
<feature type="compositionally biased region" description="Acidic residues" evidence="12">
    <location>
        <begin position="116"/>
        <end position="126"/>
    </location>
</feature>
<dbReference type="GO" id="GO:0042555">
    <property type="term" value="C:MCM complex"/>
    <property type="evidence" value="ECO:0007669"/>
    <property type="project" value="UniProtKB-UniRule"/>
</dbReference>
<dbReference type="GO" id="GO:0005634">
    <property type="term" value="C:nucleus"/>
    <property type="evidence" value="ECO:0007669"/>
    <property type="project" value="UniProtKB-SubCell"/>
</dbReference>
<keyword evidence="15" id="KW-1185">Reference proteome</keyword>
<protein>
    <recommendedName>
        <fullName evidence="11">DNA replication licensing factor MCM4</fullName>
        <ecNumber evidence="11">3.6.4.12</ecNumber>
    </recommendedName>
</protein>
<keyword evidence="4 10" id="KW-0547">Nucleotide-binding</keyword>
<dbReference type="Gene3D" id="3.40.50.300">
    <property type="entry name" value="P-loop containing nucleotide triphosphate hydrolases"/>
    <property type="match status" value="1"/>
</dbReference>
<dbReference type="GO" id="GO:0006260">
    <property type="term" value="P:DNA replication"/>
    <property type="evidence" value="ECO:0007669"/>
    <property type="project" value="UniProtKB-KW"/>
</dbReference>
<dbReference type="FunFam" id="2.20.28.10:FF:000003">
    <property type="entry name" value="DNA helicase"/>
    <property type="match status" value="1"/>
</dbReference>